<evidence type="ECO:0000313" key="2">
    <source>
        <dbReference type="Proteomes" id="UP000431269"/>
    </source>
</evidence>
<dbReference type="AlphaFoldDB" id="A0A6I6MYW4"/>
<protein>
    <submittedName>
        <fullName evidence="1">Uncharacterized protein</fullName>
    </submittedName>
</protein>
<dbReference type="Proteomes" id="UP000431269">
    <property type="component" value="Chromosome"/>
</dbReference>
<keyword evidence="2" id="KW-1185">Reference proteome</keyword>
<evidence type="ECO:0000313" key="1">
    <source>
        <dbReference type="EMBL" id="QGZ96323.1"/>
    </source>
</evidence>
<proteinExistence type="predicted"/>
<sequence>MFGKNSAKAPDVRAYDQAKEATRRASFLNAASQLPESDPDRQDLALLFRVCRATALGTGAELGKTQPEIDAEIAALCDADIARLKKASPSAVQDFARESHKIAKAFLATVDPNAFGASRPPTTH</sequence>
<gene>
    <name evidence="1" type="ORF">DSM104635_03181</name>
</gene>
<dbReference type="EMBL" id="CP047045">
    <property type="protein sequence ID" value="QGZ96323.1"/>
    <property type="molecule type" value="Genomic_DNA"/>
</dbReference>
<accession>A0A6I6MYW4</accession>
<reference evidence="2" key="1">
    <citation type="submission" date="2019-12" db="EMBL/GenBank/DDBJ databases">
        <title>Complete genome of Terracaulis silvestris 0127_4.</title>
        <authorList>
            <person name="Vieira S."/>
            <person name="Riedel T."/>
            <person name="Sproer C."/>
            <person name="Pascual J."/>
            <person name="Boedeker C."/>
            <person name="Overmann J."/>
        </authorList>
    </citation>
    <scope>NUCLEOTIDE SEQUENCE [LARGE SCALE GENOMIC DNA]</scope>
    <source>
        <strain evidence="2">0127_4</strain>
    </source>
</reference>
<dbReference type="KEGG" id="tsv:DSM104635_03181"/>
<dbReference type="RefSeq" id="WP_158767120.1">
    <property type="nucleotide sequence ID" value="NZ_CP047045.1"/>
</dbReference>
<name>A0A6I6MYW4_9CAUL</name>
<organism evidence="1 2">
    <name type="scientific">Terricaulis silvestris</name>
    <dbReference type="NCBI Taxonomy" id="2686094"/>
    <lineage>
        <taxon>Bacteria</taxon>
        <taxon>Pseudomonadati</taxon>
        <taxon>Pseudomonadota</taxon>
        <taxon>Alphaproteobacteria</taxon>
        <taxon>Caulobacterales</taxon>
        <taxon>Caulobacteraceae</taxon>
        <taxon>Terricaulis</taxon>
    </lineage>
</organism>